<evidence type="ECO:0000313" key="2">
    <source>
        <dbReference type="EMBL" id="QRC92916.1"/>
    </source>
</evidence>
<dbReference type="Proteomes" id="UP000663193">
    <property type="component" value="Chromosome 2"/>
</dbReference>
<accession>A0A7U2EUA4</accession>
<feature type="region of interest" description="Disordered" evidence="1">
    <location>
        <begin position="47"/>
        <end position="71"/>
    </location>
</feature>
<dbReference type="EMBL" id="CP069024">
    <property type="protein sequence ID" value="QRC92916.1"/>
    <property type="molecule type" value="Genomic_DNA"/>
</dbReference>
<evidence type="ECO:0000313" key="3">
    <source>
        <dbReference type="Proteomes" id="UP000663193"/>
    </source>
</evidence>
<feature type="compositionally biased region" description="Basic and acidic residues" evidence="1">
    <location>
        <begin position="54"/>
        <end position="63"/>
    </location>
</feature>
<sequence>MCSVSQPCCLTASMAGCAFFSDVRKAQGGFSSEVKALLRLGRNDTFPSRRSRQVRPDLTERRPNGLAHSLC</sequence>
<reference evidence="3" key="1">
    <citation type="journal article" date="2021" name="BMC Genomics">
        <title>Chromosome-level genome assembly and manually-curated proteome of model necrotroph Parastagonospora nodorum Sn15 reveals a genome-wide trove of candidate effector homologs, and redundancy of virulence-related functions within an accessory chromosome.</title>
        <authorList>
            <person name="Bertazzoni S."/>
            <person name="Jones D.A.B."/>
            <person name="Phan H.T."/>
            <person name="Tan K.-C."/>
            <person name="Hane J.K."/>
        </authorList>
    </citation>
    <scope>NUCLEOTIDE SEQUENCE [LARGE SCALE GENOMIC DNA]</scope>
    <source>
        <strain evidence="3">SN15 / ATCC MYA-4574 / FGSC 10173)</strain>
    </source>
</reference>
<name>A0A7U2EUA4_PHANO</name>
<dbReference type="VEuPathDB" id="FungiDB:JI435_403160"/>
<organism evidence="2 3">
    <name type="scientific">Phaeosphaeria nodorum (strain SN15 / ATCC MYA-4574 / FGSC 10173)</name>
    <name type="common">Glume blotch fungus</name>
    <name type="synonym">Parastagonospora nodorum</name>
    <dbReference type="NCBI Taxonomy" id="321614"/>
    <lineage>
        <taxon>Eukaryota</taxon>
        <taxon>Fungi</taxon>
        <taxon>Dikarya</taxon>
        <taxon>Ascomycota</taxon>
        <taxon>Pezizomycotina</taxon>
        <taxon>Dothideomycetes</taxon>
        <taxon>Pleosporomycetidae</taxon>
        <taxon>Pleosporales</taxon>
        <taxon>Pleosporineae</taxon>
        <taxon>Phaeosphaeriaceae</taxon>
        <taxon>Parastagonospora</taxon>
    </lineage>
</organism>
<dbReference type="AlphaFoldDB" id="A0A7U2EUA4"/>
<proteinExistence type="predicted"/>
<keyword evidence="3" id="KW-1185">Reference proteome</keyword>
<gene>
    <name evidence="2" type="ORF">JI435_403160</name>
</gene>
<protein>
    <submittedName>
        <fullName evidence="2">Uncharacterized protein</fullName>
    </submittedName>
</protein>
<evidence type="ECO:0000256" key="1">
    <source>
        <dbReference type="SAM" id="MobiDB-lite"/>
    </source>
</evidence>